<keyword evidence="3" id="KW-1185">Reference proteome</keyword>
<feature type="domain" description="CxC5 like cysteine cluster associated with KDZ" evidence="1">
    <location>
        <begin position="115"/>
        <end position="178"/>
    </location>
</feature>
<dbReference type="Proteomes" id="UP001362999">
    <property type="component" value="Unassembled WGS sequence"/>
</dbReference>
<dbReference type="Pfam" id="PF18718">
    <property type="entry name" value="CxC5"/>
    <property type="match status" value="1"/>
</dbReference>
<sequence>MSSMDEVYQFLSRVPGLKEGIGMDKAMAFIRLASRLKDEIILAQNSTYDPAQPPSEIPEHVQSFLGGATDMPDEFVAGCWTAFSETIWTYEADGSSSGKDAKMFREFGLDHLLSSRMLFPPSKTCTTPTCMNRKLLRQKDGLAKVVLFTLSDGACATFAGHLHCSGMHSCYIPMVGRKSDRALHGVTTLIRYANKHIQRIR</sequence>
<dbReference type="InterPro" id="IPR041539">
    <property type="entry name" value="CxC5"/>
</dbReference>
<dbReference type="EMBL" id="JAWWNJ010000009">
    <property type="protein sequence ID" value="KAK7049060.1"/>
    <property type="molecule type" value="Genomic_DNA"/>
</dbReference>
<evidence type="ECO:0000313" key="3">
    <source>
        <dbReference type="Proteomes" id="UP001362999"/>
    </source>
</evidence>
<dbReference type="AlphaFoldDB" id="A0AAW0DA12"/>
<reference evidence="2 3" key="1">
    <citation type="journal article" date="2024" name="J Genomics">
        <title>Draft genome sequencing and assembly of Favolaschia claudopus CIRM-BRFM 2984 isolated from oak limbs.</title>
        <authorList>
            <person name="Navarro D."/>
            <person name="Drula E."/>
            <person name="Chaduli D."/>
            <person name="Cazenave R."/>
            <person name="Ahrendt S."/>
            <person name="Wang J."/>
            <person name="Lipzen A."/>
            <person name="Daum C."/>
            <person name="Barry K."/>
            <person name="Grigoriev I.V."/>
            <person name="Favel A."/>
            <person name="Rosso M.N."/>
            <person name="Martin F."/>
        </authorList>
    </citation>
    <scope>NUCLEOTIDE SEQUENCE [LARGE SCALE GENOMIC DNA]</scope>
    <source>
        <strain evidence="2 3">CIRM-BRFM 2984</strain>
    </source>
</reference>
<name>A0AAW0DA12_9AGAR</name>
<accession>A0AAW0DA12</accession>
<evidence type="ECO:0000313" key="2">
    <source>
        <dbReference type="EMBL" id="KAK7049060.1"/>
    </source>
</evidence>
<comment type="caution">
    <text evidence="2">The sequence shown here is derived from an EMBL/GenBank/DDBJ whole genome shotgun (WGS) entry which is preliminary data.</text>
</comment>
<organism evidence="2 3">
    <name type="scientific">Favolaschia claudopus</name>
    <dbReference type="NCBI Taxonomy" id="2862362"/>
    <lineage>
        <taxon>Eukaryota</taxon>
        <taxon>Fungi</taxon>
        <taxon>Dikarya</taxon>
        <taxon>Basidiomycota</taxon>
        <taxon>Agaricomycotina</taxon>
        <taxon>Agaricomycetes</taxon>
        <taxon>Agaricomycetidae</taxon>
        <taxon>Agaricales</taxon>
        <taxon>Marasmiineae</taxon>
        <taxon>Mycenaceae</taxon>
        <taxon>Favolaschia</taxon>
    </lineage>
</organism>
<proteinExistence type="predicted"/>
<evidence type="ECO:0000259" key="1">
    <source>
        <dbReference type="Pfam" id="PF18718"/>
    </source>
</evidence>
<protein>
    <recommendedName>
        <fullName evidence="1">CxC5 like cysteine cluster associated with KDZ domain-containing protein</fullName>
    </recommendedName>
</protein>
<gene>
    <name evidence="2" type="ORF">R3P38DRAFT_2505145</name>
</gene>